<keyword evidence="3" id="KW-0325">Glycoprotein</keyword>
<feature type="domain" description="Wall-associated receptor kinase C-terminal" evidence="6">
    <location>
        <begin position="201"/>
        <end position="275"/>
    </location>
</feature>
<name>A0A835E8U5_9POAL</name>
<dbReference type="EMBL" id="JACEFO010002174">
    <property type="protein sequence ID" value="KAF8676260.1"/>
    <property type="molecule type" value="Genomic_DNA"/>
</dbReference>
<dbReference type="AlphaFoldDB" id="A0A835E8U5"/>
<dbReference type="Proteomes" id="UP000636709">
    <property type="component" value="Unassembled WGS sequence"/>
</dbReference>
<evidence type="ECO:0000259" key="5">
    <source>
        <dbReference type="Pfam" id="PF13947"/>
    </source>
</evidence>
<keyword evidence="8" id="KW-1185">Reference proteome</keyword>
<gene>
    <name evidence="7" type="ORF">HU200_047132</name>
</gene>
<dbReference type="GO" id="GO:0016020">
    <property type="term" value="C:membrane"/>
    <property type="evidence" value="ECO:0007669"/>
    <property type="project" value="UniProtKB-SubCell"/>
</dbReference>
<dbReference type="Pfam" id="PF13947">
    <property type="entry name" value="GUB_WAK_bind"/>
    <property type="match status" value="1"/>
</dbReference>
<dbReference type="OrthoDB" id="635050at2759"/>
<dbReference type="Pfam" id="PF14380">
    <property type="entry name" value="WAK_assoc"/>
    <property type="match status" value="1"/>
</dbReference>
<dbReference type="PROSITE" id="PS51257">
    <property type="entry name" value="PROKAR_LIPOPROTEIN"/>
    <property type="match status" value="1"/>
</dbReference>
<feature type="signal peptide" evidence="4">
    <location>
        <begin position="1"/>
        <end position="20"/>
    </location>
</feature>
<keyword evidence="2 4" id="KW-0732">Signal</keyword>
<comment type="caution">
    <text evidence="7">The sequence shown here is derived from an EMBL/GenBank/DDBJ whole genome shotgun (WGS) entry which is preliminary data.</text>
</comment>
<dbReference type="InterPro" id="IPR025287">
    <property type="entry name" value="WAK_GUB"/>
</dbReference>
<dbReference type="GO" id="GO:0030247">
    <property type="term" value="F:polysaccharide binding"/>
    <property type="evidence" value="ECO:0007669"/>
    <property type="project" value="InterPro"/>
</dbReference>
<comment type="subcellular location">
    <subcellularLocation>
        <location evidence="1">Membrane</location>
        <topology evidence="1">Single-pass membrane protein</topology>
    </subcellularLocation>
</comment>
<organism evidence="7 8">
    <name type="scientific">Digitaria exilis</name>
    <dbReference type="NCBI Taxonomy" id="1010633"/>
    <lineage>
        <taxon>Eukaryota</taxon>
        <taxon>Viridiplantae</taxon>
        <taxon>Streptophyta</taxon>
        <taxon>Embryophyta</taxon>
        <taxon>Tracheophyta</taxon>
        <taxon>Spermatophyta</taxon>
        <taxon>Magnoliopsida</taxon>
        <taxon>Liliopsida</taxon>
        <taxon>Poales</taxon>
        <taxon>Poaceae</taxon>
        <taxon>PACMAD clade</taxon>
        <taxon>Panicoideae</taxon>
        <taxon>Panicodae</taxon>
        <taxon>Paniceae</taxon>
        <taxon>Anthephorinae</taxon>
        <taxon>Digitaria</taxon>
    </lineage>
</organism>
<feature type="chain" id="PRO_5032748505" description="Wall-associated receptor kinase C-terminal domain-containing protein" evidence="4">
    <location>
        <begin position="21"/>
        <end position="317"/>
    </location>
</feature>
<accession>A0A835E8U5</accession>
<feature type="domain" description="Wall-associated receptor kinase galacturonan-binding" evidence="5">
    <location>
        <begin position="50"/>
        <end position="123"/>
    </location>
</feature>
<dbReference type="InterPro" id="IPR032872">
    <property type="entry name" value="WAK_assoc_C"/>
</dbReference>
<evidence type="ECO:0000256" key="3">
    <source>
        <dbReference type="ARBA" id="ARBA00023180"/>
    </source>
</evidence>
<evidence type="ECO:0000256" key="1">
    <source>
        <dbReference type="ARBA" id="ARBA00004167"/>
    </source>
</evidence>
<dbReference type="PANTHER" id="PTHR33138">
    <property type="entry name" value="OS01G0690200 PROTEIN"/>
    <property type="match status" value="1"/>
</dbReference>
<protein>
    <recommendedName>
        <fullName evidence="9">Wall-associated receptor kinase C-terminal domain-containing protein</fullName>
    </recommendedName>
</protein>
<evidence type="ECO:0000313" key="8">
    <source>
        <dbReference type="Proteomes" id="UP000636709"/>
    </source>
</evidence>
<evidence type="ECO:0000256" key="2">
    <source>
        <dbReference type="ARBA" id="ARBA00022729"/>
    </source>
</evidence>
<evidence type="ECO:0000313" key="7">
    <source>
        <dbReference type="EMBL" id="KAF8676260.1"/>
    </source>
</evidence>
<evidence type="ECO:0008006" key="9">
    <source>
        <dbReference type="Google" id="ProtNLM"/>
    </source>
</evidence>
<proteinExistence type="predicted"/>
<sequence>MNTNPRWATIFSCVCVSCYATGCSCCFSVLVAACRGDDPSGNYYYNTSICQTQAFTCGKVEIRYPFYLSGVTGDVQGNSNSYCGYPGLAIACEDGGEPTLSLGNRDYNVTGIDYSNYTISLVDPDVLKGDSCAGVDHNVTVPPTFYLNFTEDTVGYLLFGTNCSIPSLPNQSDIKPTECASSDGARRRYSFVIPLNMPIQVLLLEEYCQQVTLAPVLQSALQQWSTGGYRDILTQGFQLEWELNRRPSNCTKCDNSNGRCAYNQDGEFVGCLCANGRVNDQECPKGHKRISKIGKELLCWLPFHRLLFPDLFITKLL</sequence>
<reference evidence="7" key="1">
    <citation type="submission" date="2020-07" db="EMBL/GenBank/DDBJ databases">
        <title>Genome sequence and genetic diversity analysis of an under-domesticated orphan crop, white fonio (Digitaria exilis).</title>
        <authorList>
            <person name="Bennetzen J.L."/>
            <person name="Chen S."/>
            <person name="Ma X."/>
            <person name="Wang X."/>
            <person name="Yssel A.E.J."/>
            <person name="Chaluvadi S.R."/>
            <person name="Johnson M."/>
            <person name="Gangashetty P."/>
            <person name="Hamidou F."/>
            <person name="Sanogo M.D."/>
            <person name="Zwaenepoel A."/>
            <person name="Wallace J."/>
            <person name="Van De Peer Y."/>
            <person name="Van Deynze A."/>
        </authorList>
    </citation>
    <scope>NUCLEOTIDE SEQUENCE</scope>
    <source>
        <tissue evidence="7">Leaves</tissue>
    </source>
</reference>
<evidence type="ECO:0000256" key="4">
    <source>
        <dbReference type="SAM" id="SignalP"/>
    </source>
</evidence>
<dbReference type="PANTHER" id="PTHR33138:SF77">
    <property type="entry name" value="WALL-ASSOCIATED RECEPTOR KINASE GALACTURONAN-BINDING DOMAIN-CONTAINING PROTEIN"/>
    <property type="match status" value="1"/>
</dbReference>
<evidence type="ECO:0000259" key="6">
    <source>
        <dbReference type="Pfam" id="PF14380"/>
    </source>
</evidence>